<protein>
    <submittedName>
        <fullName evidence="7">RNA polymerase sigma factor</fullName>
    </submittedName>
</protein>
<dbReference type="EMBL" id="BMDO01000002">
    <property type="protein sequence ID" value="GGI50060.1"/>
    <property type="molecule type" value="Genomic_DNA"/>
</dbReference>
<dbReference type="AlphaFoldDB" id="A0A917N0N5"/>
<evidence type="ECO:0000256" key="2">
    <source>
        <dbReference type="ARBA" id="ARBA00023015"/>
    </source>
</evidence>
<dbReference type="PANTHER" id="PTHR43133">
    <property type="entry name" value="RNA POLYMERASE ECF-TYPE SIGMA FACTO"/>
    <property type="match status" value="1"/>
</dbReference>
<evidence type="ECO:0000259" key="6">
    <source>
        <dbReference type="Pfam" id="PF08281"/>
    </source>
</evidence>
<keyword evidence="3" id="KW-0731">Sigma factor</keyword>
<reference evidence="7" key="2">
    <citation type="submission" date="2020-09" db="EMBL/GenBank/DDBJ databases">
        <authorList>
            <person name="Sun Q."/>
            <person name="Sedlacek I."/>
        </authorList>
    </citation>
    <scope>NUCLEOTIDE SEQUENCE</scope>
    <source>
        <strain evidence="7">CCM 8711</strain>
    </source>
</reference>
<accession>A0A917N0N5</accession>
<dbReference type="InterPro" id="IPR014284">
    <property type="entry name" value="RNA_pol_sigma-70_dom"/>
</dbReference>
<organism evidence="7 8">
    <name type="scientific">Mucilaginibacter galii</name>
    <dbReference type="NCBI Taxonomy" id="2005073"/>
    <lineage>
        <taxon>Bacteria</taxon>
        <taxon>Pseudomonadati</taxon>
        <taxon>Bacteroidota</taxon>
        <taxon>Sphingobacteriia</taxon>
        <taxon>Sphingobacteriales</taxon>
        <taxon>Sphingobacteriaceae</taxon>
        <taxon>Mucilaginibacter</taxon>
    </lineage>
</organism>
<dbReference type="InterPro" id="IPR013324">
    <property type="entry name" value="RNA_pol_sigma_r3/r4-like"/>
</dbReference>
<evidence type="ECO:0000256" key="4">
    <source>
        <dbReference type="ARBA" id="ARBA00023163"/>
    </source>
</evidence>
<keyword evidence="8" id="KW-1185">Reference proteome</keyword>
<evidence type="ECO:0000256" key="1">
    <source>
        <dbReference type="ARBA" id="ARBA00010641"/>
    </source>
</evidence>
<feature type="domain" description="RNA polymerase sigma-70 region 2" evidence="5">
    <location>
        <begin position="26"/>
        <end position="94"/>
    </location>
</feature>
<dbReference type="Pfam" id="PF04542">
    <property type="entry name" value="Sigma70_r2"/>
    <property type="match status" value="1"/>
</dbReference>
<evidence type="ECO:0000313" key="8">
    <source>
        <dbReference type="Proteomes" id="UP000662074"/>
    </source>
</evidence>
<dbReference type="GO" id="GO:0006352">
    <property type="term" value="P:DNA-templated transcription initiation"/>
    <property type="evidence" value="ECO:0007669"/>
    <property type="project" value="InterPro"/>
</dbReference>
<dbReference type="NCBIfam" id="TIGR02937">
    <property type="entry name" value="sigma70-ECF"/>
    <property type="match status" value="1"/>
</dbReference>
<evidence type="ECO:0000313" key="7">
    <source>
        <dbReference type="EMBL" id="GGI50060.1"/>
    </source>
</evidence>
<dbReference type="Pfam" id="PF08281">
    <property type="entry name" value="Sigma70_r4_2"/>
    <property type="match status" value="1"/>
</dbReference>
<dbReference type="SUPFAM" id="SSF88659">
    <property type="entry name" value="Sigma3 and sigma4 domains of RNA polymerase sigma factors"/>
    <property type="match status" value="1"/>
</dbReference>
<dbReference type="Gene3D" id="1.10.10.10">
    <property type="entry name" value="Winged helix-like DNA-binding domain superfamily/Winged helix DNA-binding domain"/>
    <property type="match status" value="1"/>
</dbReference>
<keyword evidence="4" id="KW-0804">Transcription</keyword>
<dbReference type="Proteomes" id="UP000662074">
    <property type="component" value="Unassembled WGS sequence"/>
</dbReference>
<evidence type="ECO:0000259" key="5">
    <source>
        <dbReference type="Pfam" id="PF04542"/>
    </source>
</evidence>
<sequence>MSIFTKQTTKLLEGCKANNRAAQEALYKRYYADMLKLCYRYLKYDELAQEALNSGFLKVFQNIDSFDEQKGEPGAWIRTIMVRTCIDLSRKEARFNESISTDEVDDAIFVNPTVLEKLYAEDLLKHIQTLPAATQLVFNLSVVEGFSHQEIGEQLHIKESTSRWHLSEAKKQLKAILEPAVNEVNEPTENQKKST</sequence>
<reference evidence="7" key="1">
    <citation type="journal article" date="2014" name="Int. J. Syst. Evol. Microbiol.">
        <title>Complete genome sequence of Corynebacterium casei LMG S-19264T (=DSM 44701T), isolated from a smear-ripened cheese.</title>
        <authorList>
            <consortium name="US DOE Joint Genome Institute (JGI-PGF)"/>
            <person name="Walter F."/>
            <person name="Albersmeier A."/>
            <person name="Kalinowski J."/>
            <person name="Ruckert C."/>
        </authorList>
    </citation>
    <scope>NUCLEOTIDE SEQUENCE</scope>
    <source>
        <strain evidence="7">CCM 8711</strain>
    </source>
</reference>
<evidence type="ECO:0000256" key="3">
    <source>
        <dbReference type="ARBA" id="ARBA00023082"/>
    </source>
</evidence>
<gene>
    <name evidence="7" type="ORF">GCM10011425_12720</name>
</gene>
<dbReference type="GO" id="GO:0003677">
    <property type="term" value="F:DNA binding"/>
    <property type="evidence" value="ECO:0007669"/>
    <property type="project" value="InterPro"/>
</dbReference>
<dbReference type="RefSeq" id="WP_188414881.1">
    <property type="nucleotide sequence ID" value="NZ_BMDO01000002.1"/>
</dbReference>
<dbReference type="InterPro" id="IPR013325">
    <property type="entry name" value="RNA_pol_sigma_r2"/>
</dbReference>
<proteinExistence type="inferred from homology"/>
<dbReference type="Gene3D" id="1.10.1740.10">
    <property type="match status" value="1"/>
</dbReference>
<comment type="similarity">
    <text evidence="1">Belongs to the sigma-70 factor family. ECF subfamily.</text>
</comment>
<dbReference type="PANTHER" id="PTHR43133:SF46">
    <property type="entry name" value="RNA POLYMERASE SIGMA-70 FACTOR ECF SUBFAMILY"/>
    <property type="match status" value="1"/>
</dbReference>
<dbReference type="InterPro" id="IPR036388">
    <property type="entry name" value="WH-like_DNA-bd_sf"/>
</dbReference>
<keyword evidence="2" id="KW-0805">Transcription regulation</keyword>
<dbReference type="GO" id="GO:0016987">
    <property type="term" value="F:sigma factor activity"/>
    <property type="evidence" value="ECO:0007669"/>
    <property type="project" value="UniProtKB-KW"/>
</dbReference>
<dbReference type="InterPro" id="IPR039425">
    <property type="entry name" value="RNA_pol_sigma-70-like"/>
</dbReference>
<dbReference type="SUPFAM" id="SSF88946">
    <property type="entry name" value="Sigma2 domain of RNA polymerase sigma factors"/>
    <property type="match status" value="1"/>
</dbReference>
<comment type="caution">
    <text evidence="7">The sequence shown here is derived from an EMBL/GenBank/DDBJ whole genome shotgun (WGS) entry which is preliminary data.</text>
</comment>
<name>A0A917N0N5_9SPHI</name>
<feature type="domain" description="RNA polymerase sigma factor 70 region 4 type 2" evidence="6">
    <location>
        <begin position="122"/>
        <end position="173"/>
    </location>
</feature>
<dbReference type="InterPro" id="IPR007627">
    <property type="entry name" value="RNA_pol_sigma70_r2"/>
</dbReference>
<dbReference type="InterPro" id="IPR013249">
    <property type="entry name" value="RNA_pol_sigma70_r4_t2"/>
</dbReference>